<evidence type="ECO:0000313" key="2">
    <source>
        <dbReference type="Proteomes" id="UP000614469"/>
    </source>
</evidence>
<name>A0A8J6TJL2_9CHLR</name>
<protein>
    <submittedName>
        <fullName evidence="1">Uncharacterized protein</fullName>
    </submittedName>
</protein>
<gene>
    <name evidence="1" type="ORF">H8E29_15165</name>
</gene>
<accession>A0A8J6TJL2</accession>
<proteinExistence type="predicted"/>
<dbReference type="PROSITE" id="PS51257">
    <property type="entry name" value="PROKAR_LIPOPROTEIN"/>
    <property type="match status" value="1"/>
</dbReference>
<dbReference type="AlphaFoldDB" id="A0A8J6TJL2"/>
<sequence length="146" mass="16480">MSSSKYNDNKYWEIFLVMICVVMLSSCARNKTVCSDESIIYIDEIASFPPLADTDITEGSSQVLADINEKRKLVDHIVTGPVCNVNWSGTIYVDCDIQIAAWEEAPRFFEKCNFKVEPGTTIIVAPHNNETFYKGCSCHTGEEFFE</sequence>
<reference evidence="1 2" key="1">
    <citation type="submission" date="2020-08" db="EMBL/GenBank/DDBJ databases">
        <title>Bridging the membrane lipid divide: bacteria of the FCB group superphylum have the potential to synthesize archaeal ether lipids.</title>
        <authorList>
            <person name="Villanueva L."/>
            <person name="Von Meijenfeldt F.A.B."/>
            <person name="Westbye A.B."/>
            <person name="Yadav S."/>
            <person name="Hopmans E.C."/>
            <person name="Dutilh B.E."/>
            <person name="Sinninghe Damste J.S."/>
        </authorList>
    </citation>
    <scope>NUCLEOTIDE SEQUENCE [LARGE SCALE GENOMIC DNA]</scope>
    <source>
        <strain evidence="1">NIOZ-UU36</strain>
    </source>
</reference>
<dbReference type="Proteomes" id="UP000614469">
    <property type="component" value="Unassembled WGS sequence"/>
</dbReference>
<evidence type="ECO:0000313" key="1">
    <source>
        <dbReference type="EMBL" id="MBC8336600.1"/>
    </source>
</evidence>
<dbReference type="EMBL" id="JACNJN010000176">
    <property type="protein sequence ID" value="MBC8336600.1"/>
    <property type="molecule type" value="Genomic_DNA"/>
</dbReference>
<organism evidence="1 2">
    <name type="scientific">Candidatus Desulfolinea nitratireducens</name>
    <dbReference type="NCBI Taxonomy" id="2841698"/>
    <lineage>
        <taxon>Bacteria</taxon>
        <taxon>Bacillati</taxon>
        <taxon>Chloroflexota</taxon>
        <taxon>Anaerolineae</taxon>
        <taxon>Anaerolineales</taxon>
        <taxon>Anaerolineales incertae sedis</taxon>
        <taxon>Candidatus Desulfolinea</taxon>
    </lineage>
</organism>
<comment type="caution">
    <text evidence="1">The sequence shown here is derived from an EMBL/GenBank/DDBJ whole genome shotgun (WGS) entry which is preliminary data.</text>
</comment>